<sequence length="217" mass="22003">MAGPCTVYGDTVTLGLTPKAGVSLVFDRRPNRIFSTDGKIGIPANETTVTDAAGEFSIQVAPGAYQLIVRDRNAEYPPVPIIVPAIDTVDLSALIGAMAPPELSVAQQAALDAIQASVSAATSAADALSSEQGAATSAGSAEADRLLAQAARVGAVDAQTGSEAARDDAVDARDQIEGNSVWYLADDADSVTLGVGDQVIVAEASGPYPSVTLAFLT</sequence>
<protein>
    <recommendedName>
        <fullName evidence="3">Carboxypeptidase regulatory-like domain-containing protein</fullName>
    </recommendedName>
</protein>
<dbReference type="EMBL" id="FNOM01000018">
    <property type="protein sequence ID" value="SDX74279.1"/>
    <property type="molecule type" value="Genomic_DNA"/>
</dbReference>
<keyword evidence="2" id="KW-1185">Reference proteome</keyword>
<proteinExistence type="predicted"/>
<gene>
    <name evidence="1" type="ORF">SAMN04488238_11828</name>
</gene>
<reference evidence="1 2" key="1">
    <citation type="submission" date="2016-10" db="EMBL/GenBank/DDBJ databases">
        <authorList>
            <person name="de Groot N.N."/>
        </authorList>
    </citation>
    <scope>NUCLEOTIDE SEQUENCE [LARGE SCALE GENOMIC DNA]</scope>
    <source>
        <strain evidence="1 2">CGMCC 1.8894</strain>
    </source>
</reference>
<dbReference type="STRING" id="564137.SAMN04488238_11828"/>
<dbReference type="AlphaFoldDB" id="A0A1H3E8S7"/>
<evidence type="ECO:0008006" key="3">
    <source>
        <dbReference type="Google" id="ProtNLM"/>
    </source>
</evidence>
<evidence type="ECO:0000313" key="1">
    <source>
        <dbReference type="EMBL" id="SDX74279.1"/>
    </source>
</evidence>
<accession>A0A1H3E8S7</accession>
<organism evidence="1 2">
    <name type="scientific">Roseicitreum antarcticum</name>
    <dbReference type="NCBI Taxonomy" id="564137"/>
    <lineage>
        <taxon>Bacteria</taxon>
        <taxon>Pseudomonadati</taxon>
        <taxon>Pseudomonadota</taxon>
        <taxon>Alphaproteobacteria</taxon>
        <taxon>Rhodobacterales</taxon>
        <taxon>Paracoccaceae</taxon>
        <taxon>Roseicitreum</taxon>
    </lineage>
</organism>
<dbReference type="Proteomes" id="UP000198539">
    <property type="component" value="Unassembled WGS sequence"/>
</dbReference>
<name>A0A1H3E8S7_9RHOB</name>
<evidence type="ECO:0000313" key="2">
    <source>
        <dbReference type="Proteomes" id="UP000198539"/>
    </source>
</evidence>